<dbReference type="InterPro" id="IPR002935">
    <property type="entry name" value="SAM_O-MeTrfase"/>
</dbReference>
<keyword evidence="2" id="KW-0808">Transferase</keyword>
<reference evidence="7" key="1">
    <citation type="submission" date="2023-06" db="EMBL/GenBank/DDBJ databases">
        <title>Conoideocrella luteorostrata (Hypocreales: Clavicipitaceae), a potential biocontrol fungus for elongate hemlock scale in United States Christmas tree production areas.</title>
        <authorList>
            <person name="Barrett H."/>
            <person name="Lovett B."/>
            <person name="Macias A.M."/>
            <person name="Stajich J.E."/>
            <person name="Kasson M.T."/>
        </authorList>
    </citation>
    <scope>NUCLEOTIDE SEQUENCE</scope>
    <source>
        <strain evidence="7">ARSEF 14590</strain>
    </source>
</reference>
<gene>
    <name evidence="7" type="ORF">QQS21_006060</name>
</gene>
<keyword evidence="1" id="KW-0489">Methyltransferase</keyword>
<feature type="region of interest" description="Disordered" evidence="5">
    <location>
        <begin position="348"/>
        <end position="389"/>
    </location>
</feature>
<dbReference type="Proteomes" id="UP001251528">
    <property type="component" value="Unassembled WGS sequence"/>
</dbReference>
<dbReference type="PANTHER" id="PTHR10509">
    <property type="entry name" value="O-METHYLTRANSFERASE-RELATED"/>
    <property type="match status" value="1"/>
</dbReference>
<keyword evidence="8" id="KW-1185">Reference proteome</keyword>
<name>A0AAJ0CPC6_9HYPO</name>
<evidence type="ECO:0000256" key="4">
    <source>
        <dbReference type="ARBA" id="ARBA00023453"/>
    </source>
</evidence>
<proteinExistence type="inferred from homology"/>
<feature type="compositionally biased region" description="Acidic residues" evidence="5">
    <location>
        <begin position="348"/>
        <end position="357"/>
    </location>
</feature>
<dbReference type="GO" id="GO:0008171">
    <property type="term" value="F:O-methyltransferase activity"/>
    <property type="evidence" value="ECO:0007669"/>
    <property type="project" value="InterPro"/>
</dbReference>
<dbReference type="SUPFAM" id="SSF53335">
    <property type="entry name" value="S-adenosyl-L-methionine-dependent methyltransferases"/>
    <property type="match status" value="1"/>
</dbReference>
<dbReference type="InterPro" id="IPR040233">
    <property type="entry name" value="CCD97-like_C"/>
</dbReference>
<dbReference type="AlphaFoldDB" id="A0AAJ0CPC6"/>
<dbReference type="GO" id="GO:0008757">
    <property type="term" value="F:S-adenosylmethionine-dependent methyltransferase activity"/>
    <property type="evidence" value="ECO:0007669"/>
    <property type="project" value="TreeGrafter"/>
</dbReference>
<dbReference type="PROSITE" id="PS51682">
    <property type="entry name" value="SAM_OMT_I"/>
    <property type="match status" value="1"/>
</dbReference>
<dbReference type="CDD" id="cd02440">
    <property type="entry name" value="AdoMet_MTases"/>
    <property type="match status" value="1"/>
</dbReference>
<evidence type="ECO:0000256" key="5">
    <source>
        <dbReference type="SAM" id="MobiDB-lite"/>
    </source>
</evidence>
<comment type="similarity">
    <text evidence="4">Belongs to the class I-like SAM-binding methyltransferase superfamily. Cation-dependent O-methyltransferase family.</text>
</comment>
<feature type="compositionally biased region" description="Basic and acidic residues" evidence="5">
    <location>
        <begin position="358"/>
        <end position="367"/>
    </location>
</feature>
<feature type="domain" description="CCD97-like C-terminal" evidence="6">
    <location>
        <begin position="307"/>
        <end position="371"/>
    </location>
</feature>
<evidence type="ECO:0000259" key="6">
    <source>
        <dbReference type="Pfam" id="PF09747"/>
    </source>
</evidence>
<dbReference type="GO" id="GO:0032259">
    <property type="term" value="P:methylation"/>
    <property type="evidence" value="ECO:0007669"/>
    <property type="project" value="UniProtKB-KW"/>
</dbReference>
<dbReference type="Pfam" id="PF09747">
    <property type="entry name" value="CCD97-like_C"/>
    <property type="match status" value="1"/>
</dbReference>
<dbReference type="Pfam" id="PF01596">
    <property type="entry name" value="Methyltransf_3"/>
    <property type="match status" value="1"/>
</dbReference>
<comment type="caution">
    <text evidence="7">The sequence shown here is derived from an EMBL/GenBank/DDBJ whole genome shotgun (WGS) entry which is preliminary data.</text>
</comment>
<protein>
    <recommendedName>
        <fullName evidence="6">CCD97-like C-terminal domain-containing protein</fullName>
    </recommendedName>
</protein>
<dbReference type="Gene3D" id="3.40.50.150">
    <property type="entry name" value="Vaccinia Virus protein VP39"/>
    <property type="match status" value="1"/>
</dbReference>
<evidence type="ECO:0000313" key="7">
    <source>
        <dbReference type="EMBL" id="KAK2597363.1"/>
    </source>
</evidence>
<sequence length="389" mass="44147">MIENCTTLYPNDQVGLRVSEYSDQHSLRLPERLLQYHDWVLQSQPCAYFTISLLEARTLSWLARLTNAQRVLEIGAFVGFSVATWSHAVGKDGLVTGLEKSPEYARLAQNQLQRFECYNTEILVGDGLETLSQLRPKVPYDIIFIDAEKSGYPEYLRTILERSQPGQDNRLLRAGGLIIGDNALRAGLVADATDSNPATKTVPTQTINWNWGSIAFLDEFNKLMNTHPRLEAVVLPVFDGLYPILYERLIKRHQTSQERQEEGVTKGYARILEADLARGETRLSALATEAAGEQRTEFTATAKWKPRLDIDHAWNEEATSKEQGRELWKGYLTERFVQGGDEDFEYSAVDGDEELDGEERQAEVDKWFDDEEEGWDNGEKTGETGIQDF</sequence>
<evidence type="ECO:0000256" key="3">
    <source>
        <dbReference type="ARBA" id="ARBA00022691"/>
    </source>
</evidence>
<evidence type="ECO:0000256" key="1">
    <source>
        <dbReference type="ARBA" id="ARBA00022603"/>
    </source>
</evidence>
<dbReference type="PANTHER" id="PTHR10509:SF14">
    <property type="entry name" value="CAFFEOYL-COA O-METHYLTRANSFERASE 3-RELATED"/>
    <property type="match status" value="1"/>
</dbReference>
<organism evidence="7 8">
    <name type="scientific">Conoideocrella luteorostrata</name>
    <dbReference type="NCBI Taxonomy" id="1105319"/>
    <lineage>
        <taxon>Eukaryota</taxon>
        <taxon>Fungi</taxon>
        <taxon>Dikarya</taxon>
        <taxon>Ascomycota</taxon>
        <taxon>Pezizomycotina</taxon>
        <taxon>Sordariomycetes</taxon>
        <taxon>Hypocreomycetidae</taxon>
        <taxon>Hypocreales</taxon>
        <taxon>Clavicipitaceae</taxon>
        <taxon>Conoideocrella</taxon>
    </lineage>
</organism>
<accession>A0AAJ0CPC6</accession>
<dbReference type="EMBL" id="JASWJB010000107">
    <property type="protein sequence ID" value="KAK2597363.1"/>
    <property type="molecule type" value="Genomic_DNA"/>
</dbReference>
<keyword evidence="3" id="KW-0949">S-adenosyl-L-methionine</keyword>
<evidence type="ECO:0000256" key="2">
    <source>
        <dbReference type="ARBA" id="ARBA00022679"/>
    </source>
</evidence>
<evidence type="ECO:0000313" key="8">
    <source>
        <dbReference type="Proteomes" id="UP001251528"/>
    </source>
</evidence>
<dbReference type="InterPro" id="IPR050362">
    <property type="entry name" value="Cation-dep_OMT"/>
</dbReference>
<dbReference type="InterPro" id="IPR029063">
    <property type="entry name" value="SAM-dependent_MTases_sf"/>
</dbReference>